<proteinExistence type="predicted"/>
<feature type="compositionally biased region" description="Polar residues" evidence="1">
    <location>
        <begin position="134"/>
        <end position="147"/>
    </location>
</feature>
<organism evidence="2 3">
    <name type="scientific">Platanthera guangdongensis</name>
    <dbReference type="NCBI Taxonomy" id="2320717"/>
    <lineage>
        <taxon>Eukaryota</taxon>
        <taxon>Viridiplantae</taxon>
        <taxon>Streptophyta</taxon>
        <taxon>Embryophyta</taxon>
        <taxon>Tracheophyta</taxon>
        <taxon>Spermatophyta</taxon>
        <taxon>Magnoliopsida</taxon>
        <taxon>Liliopsida</taxon>
        <taxon>Asparagales</taxon>
        <taxon>Orchidaceae</taxon>
        <taxon>Orchidoideae</taxon>
        <taxon>Orchideae</taxon>
        <taxon>Orchidinae</taxon>
        <taxon>Platanthera</taxon>
    </lineage>
</organism>
<reference evidence="2 3" key="1">
    <citation type="journal article" date="2022" name="Nat. Plants">
        <title>Genomes of leafy and leafless Platanthera orchids illuminate the evolution of mycoheterotrophy.</title>
        <authorList>
            <person name="Li M.H."/>
            <person name="Liu K.W."/>
            <person name="Li Z."/>
            <person name="Lu H.C."/>
            <person name="Ye Q.L."/>
            <person name="Zhang D."/>
            <person name="Wang J.Y."/>
            <person name="Li Y.F."/>
            <person name="Zhong Z.M."/>
            <person name="Liu X."/>
            <person name="Yu X."/>
            <person name="Liu D.K."/>
            <person name="Tu X.D."/>
            <person name="Liu B."/>
            <person name="Hao Y."/>
            <person name="Liao X.Y."/>
            <person name="Jiang Y.T."/>
            <person name="Sun W.H."/>
            <person name="Chen J."/>
            <person name="Chen Y.Q."/>
            <person name="Ai Y."/>
            <person name="Zhai J.W."/>
            <person name="Wu S.S."/>
            <person name="Zhou Z."/>
            <person name="Hsiao Y.Y."/>
            <person name="Wu W.L."/>
            <person name="Chen Y.Y."/>
            <person name="Lin Y.F."/>
            <person name="Hsu J.L."/>
            <person name="Li C.Y."/>
            <person name="Wang Z.W."/>
            <person name="Zhao X."/>
            <person name="Zhong W.Y."/>
            <person name="Ma X.K."/>
            <person name="Ma L."/>
            <person name="Huang J."/>
            <person name="Chen G.Z."/>
            <person name="Huang M.Z."/>
            <person name="Huang L."/>
            <person name="Peng D.H."/>
            <person name="Luo Y.B."/>
            <person name="Zou S.Q."/>
            <person name="Chen S.P."/>
            <person name="Lan S."/>
            <person name="Tsai W.C."/>
            <person name="Van de Peer Y."/>
            <person name="Liu Z.J."/>
        </authorList>
    </citation>
    <scope>NUCLEOTIDE SEQUENCE [LARGE SCALE GENOMIC DNA]</scope>
    <source>
        <strain evidence="2">Lor288</strain>
    </source>
</reference>
<name>A0ABR2N3U6_9ASPA</name>
<keyword evidence="3" id="KW-1185">Reference proteome</keyword>
<comment type="caution">
    <text evidence="2">The sequence shown here is derived from an EMBL/GenBank/DDBJ whole genome shotgun (WGS) entry which is preliminary data.</text>
</comment>
<dbReference type="EMBL" id="JBBWWR010000001">
    <property type="protein sequence ID" value="KAK8970799.1"/>
    <property type="molecule type" value="Genomic_DNA"/>
</dbReference>
<protein>
    <submittedName>
        <fullName evidence="2">Uncharacterized protein</fullName>
    </submittedName>
</protein>
<evidence type="ECO:0000313" key="2">
    <source>
        <dbReference type="EMBL" id="KAK8970799.1"/>
    </source>
</evidence>
<sequence>MAVAAIAHIFVFPAEPYQTVPVSRHGKVETKDKAKLDLHAEKPAFIEQTKACVEAPGTSITESVQDVVIGGGEHVVKDVALTISQAIEPVGKGVHLIQESIQHLSVGSNEEEDGPKVEVEEHVMEDVKADEAKSISSTQINAQNDDR</sequence>
<accession>A0ABR2N3U6</accession>
<gene>
    <name evidence="2" type="ORF">KSP40_PGU008791</name>
</gene>
<feature type="region of interest" description="Disordered" evidence="1">
    <location>
        <begin position="126"/>
        <end position="147"/>
    </location>
</feature>
<evidence type="ECO:0000256" key="1">
    <source>
        <dbReference type="SAM" id="MobiDB-lite"/>
    </source>
</evidence>
<dbReference type="Proteomes" id="UP001412067">
    <property type="component" value="Unassembled WGS sequence"/>
</dbReference>
<evidence type="ECO:0000313" key="3">
    <source>
        <dbReference type="Proteomes" id="UP001412067"/>
    </source>
</evidence>